<evidence type="ECO:0000256" key="4">
    <source>
        <dbReference type="ARBA" id="ARBA00022832"/>
    </source>
</evidence>
<feature type="binding site" evidence="9">
    <location>
        <position position="99"/>
    </location>
    <ligand>
        <name>substrate</name>
    </ligand>
</feature>
<evidence type="ECO:0000256" key="2">
    <source>
        <dbReference type="ARBA" id="ARBA00009233"/>
    </source>
</evidence>
<sequence>MDSMGILDGKKIVVTGITMNTSIAYKVAQVAQEQGGEVIVTAFGRAVSLCRRVVTKLDPVPQVLELDASSAESLAALPDALRENGFDHVDGLLHSIAFANPERALGGAFLSTGWDDVATSLHTSTYSYVSLAMALRELMGRGSSIVGLTFDATVSWPAYDWMGVAKAGLESANRYLARYLGPDGIRSNLVSAGPIDSIAKKAIPGSASLNDVWAQRAPLGWDARDATPVATAVCALFSELFAATTGEIVHADGGLFSTGS</sequence>
<dbReference type="Proteomes" id="UP000198815">
    <property type="component" value="Unassembled WGS sequence"/>
</dbReference>
<dbReference type="AlphaFoldDB" id="A0A1H9PLU8"/>
<gene>
    <name evidence="11" type="ORF">SAMN05443377_101142</name>
</gene>
<evidence type="ECO:0000256" key="7">
    <source>
        <dbReference type="ARBA" id="ARBA00023160"/>
    </source>
</evidence>
<dbReference type="EMBL" id="FOGZ01000001">
    <property type="protein sequence ID" value="SER49296.1"/>
    <property type="molecule type" value="Genomic_DNA"/>
</dbReference>
<evidence type="ECO:0000313" key="12">
    <source>
        <dbReference type="Proteomes" id="UP000198815"/>
    </source>
</evidence>
<dbReference type="SUPFAM" id="SSF51735">
    <property type="entry name" value="NAD(P)-binding Rossmann-fold domains"/>
    <property type="match status" value="1"/>
</dbReference>
<dbReference type="STRING" id="64702.SAMN05443377_101142"/>
<proteinExistence type="inferred from homology"/>
<keyword evidence="5 8" id="KW-0560">Oxidoreductase</keyword>
<dbReference type="InterPro" id="IPR014358">
    <property type="entry name" value="Enoyl-ACP_Rdtase_NADH"/>
</dbReference>
<feature type="binding site" evidence="10">
    <location>
        <position position="16"/>
    </location>
    <ligand>
        <name>NAD(+)</name>
        <dbReference type="ChEBI" id="CHEBI:57540"/>
    </ligand>
</feature>
<dbReference type="EC" id="1.3.1.9" evidence="8"/>
<dbReference type="GO" id="GO:0004318">
    <property type="term" value="F:enoyl-[acyl-carrier-protein] reductase (NADH) activity"/>
    <property type="evidence" value="ECO:0007669"/>
    <property type="project" value="UniProtKB-EC"/>
</dbReference>
<accession>A0A1H9PLU8</accession>
<reference evidence="12" key="1">
    <citation type="submission" date="2016-10" db="EMBL/GenBank/DDBJ databases">
        <authorList>
            <person name="Varghese N."/>
            <person name="Submissions S."/>
        </authorList>
    </citation>
    <scope>NUCLEOTIDE SEQUENCE [LARGE SCALE GENOMIC DNA]</scope>
    <source>
        <strain evidence="12">DSM 16859</strain>
    </source>
</reference>
<evidence type="ECO:0000256" key="8">
    <source>
        <dbReference type="PIRNR" id="PIRNR000094"/>
    </source>
</evidence>
<dbReference type="InterPro" id="IPR002347">
    <property type="entry name" value="SDR_fam"/>
</dbReference>
<keyword evidence="8 10" id="KW-0520">NAD</keyword>
<keyword evidence="7 8" id="KW-0275">Fatty acid biosynthesis</keyword>
<feature type="binding site" evidence="10">
    <location>
        <position position="166"/>
    </location>
    <ligand>
        <name>NAD(+)</name>
        <dbReference type="ChEBI" id="CHEBI:57540"/>
    </ligand>
</feature>
<comment type="pathway">
    <text evidence="1">Lipid metabolism.</text>
</comment>
<dbReference type="NCBIfam" id="NF005908">
    <property type="entry name" value="PRK07889.1"/>
    <property type="match status" value="1"/>
</dbReference>
<evidence type="ECO:0000256" key="3">
    <source>
        <dbReference type="ARBA" id="ARBA00022516"/>
    </source>
</evidence>
<keyword evidence="4" id="KW-0276">Fatty acid metabolism</keyword>
<feature type="binding site" evidence="10">
    <location>
        <begin position="195"/>
        <end position="199"/>
    </location>
    <ligand>
        <name>NAD(+)</name>
        <dbReference type="ChEBI" id="CHEBI:57540"/>
    </ligand>
</feature>
<evidence type="ECO:0000313" key="11">
    <source>
        <dbReference type="EMBL" id="SER49296.1"/>
    </source>
</evidence>
<feature type="binding site" evidence="10">
    <location>
        <begin position="22"/>
        <end position="23"/>
    </location>
    <ligand>
        <name>NAD(+)</name>
        <dbReference type="ChEBI" id="CHEBI:57540"/>
    </ligand>
</feature>
<evidence type="ECO:0000256" key="9">
    <source>
        <dbReference type="PIRSR" id="PIRSR000094-2"/>
    </source>
</evidence>
<name>A0A1H9PLU8_9ACTN</name>
<evidence type="ECO:0000256" key="10">
    <source>
        <dbReference type="PIRSR" id="PIRSR000094-3"/>
    </source>
</evidence>
<evidence type="ECO:0000256" key="6">
    <source>
        <dbReference type="ARBA" id="ARBA00023098"/>
    </source>
</evidence>
<comment type="catalytic activity">
    <reaction evidence="8">
        <text>a 2,3-saturated acyl-[ACP] + NAD(+) = a (2E)-enoyl-[ACP] + NADH + H(+)</text>
        <dbReference type="Rhea" id="RHEA:10240"/>
        <dbReference type="Rhea" id="RHEA-COMP:9925"/>
        <dbReference type="Rhea" id="RHEA-COMP:9926"/>
        <dbReference type="ChEBI" id="CHEBI:15378"/>
        <dbReference type="ChEBI" id="CHEBI:57540"/>
        <dbReference type="ChEBI" id="CHEBI:57945"/>
        <dbReference type="ChEBI" id="CHEBI:78784"/>
        <dbReference type="ChEBI" id="CHEBI:78785"/>
        <dbReference type="EC" id="1.3.1.9"/>
    </reaction>
</comment>
<organism evidence="11 12">
    <name type="scientific">Propionibacterium cyclohexanicum</name>
    <dbReference type="NCBI Taxonomy" id="64702"/>
    <lineage>
        <taxon>Bacteria</taxon>
        <taxon>Bacillati</taxon>
        <taxon>Actinomycetota</taxon>
        <taxon>Actinomycetes</taxon>
        <taxon>Propionibacteriales</taxon>
        <taxon>Propionibacteriaceae</taxon>
        <taxon>Propionibacterium</taxon>
    </lineage>
</organism>
<dbReference type="PANTHER" id="PTHR43159:SF2">
    <property type="entry name" value="ENOYL-[ACYL-CARRIER-PROTEIN] REDUCTASE [NADH], CHLOROPLASTIC"/>
    <property type="match status" value="1"/>
</dbReference>
<keyword evidence="3 8" id="KW-0444">Lipid biosynthesis</keyword>
<dbReference type="UniPathway" id="UPA00915"/>
<feature type="binding site" evidence="10">
    <location>
        <position position="96"/>
    </location>
    <ligand>
        <name>NAD(+)</name>
        <dbReference type="ChEBI" id="CHEBI:57540"/>
    </ligand>
</feature>
<protein>
    <recommendedName>
        <fullName evidence="8">Enoyl-[acyl-carrier-protein] reductase [NADH]</fullName>
        <ecNumber evidence="8">1.3.1.9</ecNumber>
    </recommendedName>
</protein>
<evidence type="ECO:0000256" key="5">
    <source>
        <dbReference type="ARBA" id="ARBA00023002"/>
    </source>
</evidence>
<dbReference type="GO" id="GO:0006633">
    <property type="term" value="P:fatty acid biosynthetic process"/>
    <property type="evidence" value="ECO:0007669"/>
    <property type="project" value="UniProtKB-KW"/>
</dbReference>
<evidence type="ECO:0000256" key="1">
    <source>
        <dbReference type="ARBA" id="ARBA00005189"/>
    </source>
</evidence>
<dbReference type="InterPro" id="IPR036291">
    <property type="entry name" value="NAD(P)-bd_dom_sf"/>
</dbReference>
<dbReference type="PIRSF" id="PIRSF000094">
    <property type="entry name" value="Enoyl-ACP_rdct"/>
    <property type="match status" value="1"/>
</dbReference>
<dbReference type="Pfam" id="PF13561">
    <property type="entry name" value="adh_short_C2"/>
    <property type="match status" value="1"/>
</dbReference>
<keyword evidence="12" id="KW-1185">Reference proteome</keyword>
<comment type="similarity">
    <text evidence="2 8">Belongs to the short-chain dehydrogenases/reductases (SDR) family. FabI subfamily.</text>
</comment>
<dbReference type="PANTHER" id="PTHR43159">
    <property type="entry name" value="ENOYL-[ACYL-CARRIER-PROTEIN] REDUCTASE"/>
    <property type="match status" value="1"/>
</dbReference>
<keyword evidence="6" id="KW-0443">Lipid metabolism</keyword>
<dbReference type="Gene3D" id="3.40.50.720">
    <property type="entry name" value="NAD(P)-binding Rossmann-like Domain"/>
    <property type="match status" value="1"/>
</dbReference>